<dbReference type="Proteomes" id="UP000023152">
    <property type="component" value="Unassembled WGS sequence"/>
</dbReference>
<keyword evidence="2" id="KW-1185">Reference proteome</keyword>
<dbReference type="EMBL" id="ASPP01007965">
    <property type="protein sequence ID" value="ETO26292.1"/>
    <property type="molecule type" value="Genomic_DNA"/>
</dbReference>
<proteinExistence type="predicted"/>
<name>X6NLN1_RETFI</name>
<sequence length="212" mass="25395">MSILYLLKLNPELIYVILSVCVLFSCQVKQGISFPLALECCRENVEERRPVYCMDYVCHSEVEWKERLKDELWFDEFKLALYYEIWEDVIRVEYERKEEEEEEEEEIRIGISVFVANANSKDEARDNYYQITYVNDTQANENEYQWIDTIAYSKAVYNVLYSNEEDHIASQWCTDHHFLYCLGNMDEFDLFDNLTVSITVSVYIQSLLMFML</sequence>
<evidence type="ECO:0000313" key="2">
    <source>
        <dbReference type="Proteomes" id="UP000023152"/>
    </source>
</evidence>
<comment type="caution">
    <text evidence="1">The sequence shown here is derived from an EMBL/GenBank/DDBJ whole genome shotgun (WGS) entry which is preliminary data.</text>
</comment>
<protein>
    <submittedName>
        <fullName evidence="1">Uncharacterized protein</fullName>
    </submittedName>
</protein>
<dbReference type="AlphaFoldDB" id="X6NLN1"/>
<organism evidence="1 2">
    <name type="scientific">Reticulomyxa filosa</name>
    <dbReference type="NCBI Taxonomy" id="46433"/>
    <lineage>
        <taxon>Eukaryota</taxon>
        <taxon>Sar</taxon>
        <taxon>Rhizaria</taxon>
        <taxon>Retaria</taxon>
        <taxon>Foraminifera</taxon>
        <taxon>Monothalamids</taxon>
        <taxon>Reticulomyxidae</taxon>
        <taxon>Reticulomyxa</taxon>
    </lineage>
</organism>
<reference evidence="1 2" key="1">
    <citation type="journal article" date="2013" name="Curr. Biol.">
        <title>The Genome of the Foraminiferan Reticulomyxa filosa.</title>
        <authorList>
            <person name="Glockner G."/>
            <person name="Hulsmann N."/>
            <person name="Schleicher M."/>
            <person name="Noegel A.A."/>
            <person name="Eichinger L."/>
            <person name="Gallinger C."/>
            <person name="Pawlowski J."/>
            <person name="Sierra R."/>
            <person name="Euteneuer U."/>
            <person name="Pillet L."/>
            <person name="Moustafa A."/>
            <person name="Platzer M."/>
            <person name="Groth M."/>
            <person name="Szafranski K."/>
            <person name="Schliwa M."/>
        </authorList>
    </citation>
    <scope>NUCLEOTIDE SEQUENCE [LARGE SCALE GENOMIC DNA]</scope>
</reference>
<gene>
    <name evidence="1" type="ORF">RFI_10845</name>
</gene>
<accession>X6NLN1</accession>
<evidence type="ECO:0000313" key="1">
    <source>
        <dbReference type="EMBL" id="ETO26292.1"/>
    </source>
</evidence>